<proteinExistence type="predicted"/>
<dbReference type="NCBIfam" id="TIGR02595">
    <property type="entry name" value="PEP_CTERM"/>
    <property type="match status" value="1"/>
</dbReference>
<dbReference type="InterPro" id="IPR011042">
    <property type="entry name" value="6-blade_b-propeller_TolB-like"/>
</dbReference>
<dbReference type="PANTHER" id="PTHR19328">
    <property type="entry name" value="HEDGEHOG-INTERACTING PROTEIN"/>
    <property type="match status" value="1"/>
</dbReference>
<organism evidence="3 4">
    <name type="scientific">Caldimonas brevitalea</name>
    <dbReference type="NCBI Taxonomy" id="413882"/>
    <lineage>
        <taxon>Bacteria</taxon>
        <taxon>Pseudomonadati</taxon>
        <taxon>Pseudomonadota</taxon>
        <taxon>Betaproteobacteria</taxon>
        <taxon>Burkholderiales</taxon>
        <taxon>Sphaerotilaceae</taxon>
        <taxon>Caldimonas</taxon>
    </lineage>
</organism>
<dbReference type="SUPFAM" id="SSF50952">
    <property type="entry name" value="Soluble quinoprotein glucose dehydrogenase"/>
    <property type="match status" value="1"/>
</dbReference>
<dbReference type="Gene3D" id="2.120.10.30">
    <property type="entry name" value="TolB, C-terminal domain"/>
    <property type="match status" value="1"/>
</dbReference>
<dbReference type="STRING" id="413882.AAW51_1307"/>
<feature type="signal peptide" evidence="1">
    <location>
        <begin position="1"/>
        <end position="23"/>
    </location>
</feature>
<dbReference type="InterPro" id="IPR012938">
    <property type="entry name" value="Glc/Sorbosone_DH"/>
</dbReference>
<dbReference type="InterPro" id="IPR013424">
    <property type="entry name" value="Ice-binding_C"/>
</dbReference>
<gene>
    <name evidence="3" type="ORF">AAW51_1307</name>
</gene>
<evidence type="ECO:0000313" key="3">
    <source>
        <dbReference type="EMBL" id="AKJ27998.1"/>
    </source>
</evidence>
<dbReference type="PANTHER" id="PTHR19328:SF75">
    <property type="entry name" value="ALDOSE SUGAR DEHYDROGENASE YLII"/>
    <property type="match status" value="1"/>
</dbReference>
<dbReference type="OrthoDB" id="9770043at2"/>
<dbReference type="Proteomes" id="UP000035352">
    <property type="component" value="Chromosome"/>
</dbReference>
<reference evidence="3 4" key="1">
    <citation type="submission" date="2015-05" db="EMBL/GenBank/DDBJ databases">
        <authorList>
            <person name="Tang B."/>
            <person name="Yu Y."/>
        </authorList>
    </citation>
    <scope>NUCLEOTIDE SEQUENCE [LARGE SCALE GENOMIC DNA]</scope>
    <source>
        <strain evidence="3 4">DSM 7029</strain>
    </source>
</reference>
<dbReference type="PATRIC" id="fig|413882.6.peg.1373"/>
<dbReference type="AlphaFoldDB" id="A0A0G3BJ26"/>
<protein>
    <submittedName>
        <fullName evidence="3">Cytochrome c551/c552</fullName>
    </submittedName>
</protein>
<accession>A0A0G3BJ26</accession>
<evidence type="ECO:0000259" key="2">
    <source>
        <dbReference type="Pfam" id="PF07995"/>
    </source>
</evidence>
<dbReference type="InterPro" id="IPR011041">
    <property type="entry name" value="Quinoprot_gluc/sorb_DH_b-prop"/>
</dbReference>
<dbReference type="EMBL" id="CP011371">
    <property type="protein sequence ID" value="AKJ27998.1"/>
    <property type="molecule type" value="Genomic_DNA"/>
</dbReference>
<feature type="chain" id="PRO_5005183948" evidence="1">
    <location>
        <begin position="24"/>
        <end position="413"/>
    </location>
</feature>
<keyword evidence="4" id="KW-1185">Reference proteome</keyword>
<evidence type="ECO:0000313" key="4">
    <source>
        <dbReference type="Proteomes" id="UP000035352"/>
    </source>
</evidence>
<sequence>MNKTFWCRAVTCAAISLAGPAFGLEPALIASGLDQPVFLTAPTGDSRLFVVEKGGRIKLLHNGSVSTYLDISAKVDADGERGLLGLAFDPGFRRNGRFYVNYIDKTTQNTVVASYTAPSFNANSANPASARTILTVEQTPDSTRHKAGWIGFRPNDPGQLYVATGDGGPSNDPFQRAQDPNSNLGKILRITPQADGGYTVPTGNPFVGRAGNDEVWSFGLRNPYRNSFDRATGDLWIADVGEAAREEVDFEAAGSEGGRNYGWRALEGSADNPDVPDAAPEGAIAPLFEYEHGALGRSVIGGYVYRGGLEEGLDGAYLFGDFASGKIFSLHRQGDSFVDFVDRSAELGNLFGRSQLTSFGEDAFGALYVMGLDGNVYRIAAAVPEPEQWALLLGGGAWLAAVVRRRRGSASRP</sequence>
<evidence type="ECO:0000256" key="1">
    <source>
        <dbReference type="SAM" id="SignalP"/>
    </source>
</evidence>
<dbReference type="Pfam" id="PF07995">
    <property type="entry name" value="GSDH"/>
    <property type="match status" value="1"/>
</dbReference>
<dbReference type="KEGG" id="pbh:AAW51_1307"/>
<name>A0A0G3BJ26_9BURK</name>
<keyword evidence="1" id="KW-0732">Signal</keyword>
<dbReference type="RefSeq" id="WP_053013386.1">
    <property type="nucleotide sequence ID" value="NZ_CP011371.1"/>
</dbReference>
<feature type="domain" description="Glucose/Sorbosone dehydrogenase" evidence="2">
    <location>
        <begin position="41"/>
        <end position="336"/>
    </location>
</feature>